<evidence type="ECO:0000313" key="2">
    <source>
        <dbReference type="EMBL" id="WHX49307.1"/>
    </source>
</evidence>
<accession>A0AA95IA83</accession>
<dbReference type="EMBL" id="CP126084">
    <property type="protein sequence ID" value="WHX49307.1"/>
    <property type="molecule type" value="Genomic_DNA"/>
</dbReference>
<keyword evidence="1" id="KW-0732">Signal</keyword>
<dbReference type="KEGG" id="pwn:QNH46_01035"/>
<feature type="chain" id="PRO_5041744078" evidence="1">
    <location>
        <begin position="26"/>
        <end position="107"/>
    </location>
</feature>
<dbReference type="Proteomes" id="UP001177943">
    <property type="component" value="Chromosome"/>
</dbReference>
<gene>
    <name evidence="2" type="ORF">QNH46_01035</name>
</gene>
<reference evidence="2" key="1">
    <citation type="submission" date="2023-05" db="EMBL/GenBank/DDBJ databases">
        <title>Comparative genomics of Bacillaceae isolates and their secondary metabolite potential.</title>
        <authorList>
            <person name="Song L."/>
            <person name="Nielsen L.J."/>
            <person name="Mohite O."/>
            <person name="Xu X."/>
            <person name="Weber T."/>
            <person name="Kovacs A.T."/>
        </authorList>
    </citation>
    <scope>NUCLEOTIDE SEQUENCE</scope>
    <source>
        <strain evidence="2">B2_4</strain>
    </source>
</reference>
<organism evidence="2 3">
    <name type="scientific">Paenibacillus woosongensis</name>
    <dbReference type="NCBI Taxonomy" id="307580"/>
    <lineage>
        <taxon>Bacteria</taxon>
        <taxon>Bacillati</taxon>
        <taxon>Bacillota</taxon>
        <taxon>Bacilli</taxon>
        <taxon>Bacillales</taxon>
        <taxon>Paenibacillaceae</taxon>
        <taxon>Paenibacillus</taxon>
    </lineage>
</organism>
<name>A0AA95IA83_9BACL</name>
<protein>
    <submittedName>
        <fullName evidence="2">Uncharacterized protein</fullName>
    </submittedName>
</protein>
<feature type="signal peptide" evidence="1">
    <location>
        <begin position="1"/>
        <end position="25"/>
    </location>
</feature>
<dbReference type="AlphaFoldDB" id="A0AA95IA83"/>
<dbReference type="RefSeq" id="WP_283926538.1">
    <property type="nucleotide sequence ID" value="NZ_CP126084.1"/>
</dbReference>
<evidence type="ECO:0000256" key="1">
    <source>
        <dbReference type="SAM" id="SignalP"/>
    </source>
</evidence>
<proteinExistence type="predicted"/>
<evidence type="ECO:0000313" key="3">
    <source>
        <dbReference type="Proteomes" id="UP001177943"/>
    </source>
</evidence>
<sequence>MARILSIVLSLTLVSMLLGAVGASAAPVVAPSVDPVKQAIRDVLPKDVEVPADFFVERKLPKGSVSPFAETDVPLKGGYAYSRYFAAGGRVDVEIHQLYLNPTDART</sequence>